<protein>
    <submittedName>
        <fullName evidence="1">Uncharacterized protein</fullName>
    </submittedName>
</protein>
<sequence length="94" mass="11074">MVCAVWLEEIHPDDFMCCRIISRLKERRNLPRVAQEFGNDKSIVSQSWNAFQTTDIALRKIGGDLPRKQHQWVTNIFSYRRKDIHTNPVSGHYC</sequence>
<evidence type="ECO:0000313" key="2">
    <source>
        <dbReference type="Proteomes" id="UP000499080"/>
    </source>
</evidence>
<proteinExistence type="predicted"/>
<dbReference type="AlphaFoldDB" id="A0A4Y2T433"/>
<dbReference type="EMBL" id="BGPR01025560">
    <property type="protein sequence ID" value="GBN94573.1"/>
    <property type="molecule type" value="Genomic_DNA"/>
</dbReference>
<reference evidence="1 2" key="1">
    <citation type="journal article" date="2019" name="Sci. Rep.">
        <title>Orb-weaving spider Araneus ventricosus genome elucidates the spidroin gene catalogue.</title>
        <authorList>
            <person name="Kono N."/>
            <person name="Nakamura H."/>
            <person name="Ohtoshi R."/>
            <person name="Moran D.A.P."/>
            <person name="Shinohara A."/>
            <person name="Yoshida Y."/>
            <person name="Fujiwara M."/>
            <person name="Mori M."/>
            <person name="Tomita M."/>
            <person name="Arakawa K."/>
        </authorList>
    </citation>
    <scope>NUCLEOTIDE SEQUENCE [LARGE SCALE GENOMIC DNA]</scope>
</reference>
<keyword evidence="2" id="KW-1185">Reference proteome</keyword>
<accession>A0A4Y2T433</accession>
<dbReference type="Proteomes" id="UP000499080">
    <property type="component" value="Unassembled WGS sequence"/>
</dbReference>
<name>A0A4Y2T433_ARAVE</name>
<evidence type="ECO:0000313" key="1">
    <source>
        <dbReference type="EMBL" id="GBN94573.1"/>
    </source>
</evidence>
<organism evidence="1 2">
    <name type="scientific">Araneus ventricosus</name>
    <name type="common">Orbweaver spider</name>
    <name type="synonym">Epeira ventricosa</name>
    <dbReference type="NCBI Taxonomy" id="182803"/>
    <lineage>
        <taxon>Eukaryota</taxon>
        <taxon>Metazoa</taxon>
        <taxon>Ecdysozoa</taxon>
        <taxon>Arthropoda</taxon>
        <taxon>Chelicerata</taxon>
        <taxon>Arachnida</taxon>
        <taxon>Araneae</taxon>
        <taxon>Araneomorphae</taxon>
        <taxon>Entelegynae</taxon>
        <taxon>Araneoidea</taxon>
        <taxon>Araneidae</taxon>
        <taxon>Araneus</taxon>
    </lineage>
</organism>
<gene>
    <name evidence="1" type="ORF">AVEN_33546_1</name>
</gene>
<comment type="caution">
    <text evidence="1">The sequence shown here is derived from an EMBL/GenBank/DDBJ whole genome shotgun (WGS) entry which is preliminary data.</text>
</comment>